<gene>
    <name evidence="2" type="ORF">OsJ_17438</name>
</gene>
<evidence type="ECO:0000313" key="2">
    <source>
        <dbReference type="EMBL" id="EEE62635.1"/>
    </source>
</evidence>
<evidence type="ECO:0000256" key="1">
    <source>
        <dbReference type="SAM" id="MobiDB-lite"/>
    </source>
</evidence>
<name>B9FIJ5_ORYSJ</name>
<reference evidence="2" key="1">
    <citation type="journal article" date="2005" name="PLoS Biol.">
        <title>The genomes of Oryza sativa: a history of duplications.</title>
        <authorList>
            <person name="Yu J."/>
            <person name="Wang J."/>
            <person name="Lin W."/>
            <person name="Li S."/>
            <person name="Li H."/>
            <person name="Zhou J."/>
            <person name="Ni P."/>
            <person name="Dong W."/>
            <person name="Hu S."/>
            <person name="Zeng C."/>
            <person name="Zhang J."/>
            <person name="Zhang Y."/>
            <person name="Li R."/>
            <person name="Xu Z."/>
            <person name="Li S."/>
            <person name="Li X."/>
            <person name="Zheng H."/>
            <person name="Cong L."/>
            <person name="Lin L."/>
            <person name="Yin J."/>
            <person name="Geng J."/>
            <person name="Li G."/>
            <person name="Shi J."/>
            <person name="Liu J."/>
            <person name="Lv H."/>
            <person name="Li J."/>
            <person name="Wang J."/>
            <person name="Deng Y."/>
            <person name="Ran L."/>
            <person name="Shi X."/>
            <person name="Wang X."/>
            <person name="Wu Q."/>
            <person name="Li C."/>
            <person name="Ren X."/>
            <person name="Wang J."/>
            <person name="Wang X."/>
            <person name="Li D."/>
            <person name="Liu D."/>
            <person name="Zhang X."/>
            <person name="Ji Z."/>
            <person name="Zhao W."/>
            <person name="Sun Y."/>
            <person name="Zhang Z."/>
            <person name="Bao J."/>
            <person name="Han Y."/>
            <person name="Dong L."/>
            <person name="Ji J."/>
            <person name="Chen P."/>
            <person name="Wu S."/>
            <person name="Liu J."/>
            <person name="Xiao Y."/>
            <person name="Bu D."/>
            <person name="Tan J."/>
            <person name="Yang L."/>
            <person name="Ye C."/>
            <person name="Zhang J."/>
            <person name="Xu J."/>
            <person name="Zhou Y."/>
            <person name="Yu Y."/>
            <person name="Zhang B."/>
            <person name="Zhuang S."/>
            <person name="Wei H."/>
            <person name="Liu B."/>
            <person name="Lei M."/>
            <person name="Yu H."/>
            <person name="Li Y."/>
            <person name="Xu H."/>
            <person name="Wei S."/>
            <person name="He X."/>
            <person name="Fang L."/>
            <person name="Zhang Z."/>
            <person name="Zhang Y."/>
            <person name="Huang X."/>
            <person name="Su Z."/>
            <person name="Tong W."/>
            <person name="Li J."/>
            <person name="Tong Z."/>
            <person name="Li S."/>
            <person name="Ye J."/>
            <person name="Wang L."/>
            <person name="Fang L."/>
            <person name="Lei T."/>
            <person name="Chen C."/>
            <person name="Chen H."/>
            <person name="Xu Z."/>
            <person name="Li H."/>
            <person name="Huang H."/>
            <person name="Zhang F."/>
            <person name="Xu H."/>
            <person name="Li N."/>
            <person name="Zhao C."/>
            <person name="Li S."/>
            <person name="Dong L."/>
            <person name="Huang Y."/>
            <person name="Li L."/>
            <person name="Xi Y."/>
            <person name="Qi Q."/>
            <person name="Li W."/>
            <person name="Zhang B."/>
            <person name="Hu W."/>
            <person name="Zhang Y."/>
            <person name="Tian X."/>
            <person name="Jiao Y."/>
            <person name="Liang X."/>
            <person name="Jin J."/>
            <person name="Gao L."/>
            <person name="Zheng W."/>
            <person name="Hao B."/>
            <person name="Liu S."/>
            <person name="Wang W."/>
            <person name="Yuan L."/>
            <person name="Cao M."/>
            <person name="McDermott J."/>
            <person name="Samudrala R."/>
            <person name="Wang J."/>
            <person name="Wong G.K."/>
            <person name="Yang H."/>
        </authorList>
    </citation>
    <scope>NUCLEOTIDE SEQUENCE [LARGE SCALE GENOMIC DNA]</scope>
</reference>
<dbReference type="EMBL" id="CM000142">
    <property type="protein sequence ID" value="EEE62635.1"/>
    <property type="molecule type" value="Genomic_DNA"/>
</dbReference>
<proteinExistence type="predicted"/>
<sequence length="122" mass="12628">MFRVDSDVVSLNGREALQADAKIGRDGRVHAVIRCSASTSTTGGGAACSGMSRAYGASNAHDAARLQPHRRGDLLAGGDEVEGDERHGRRPATMAKRRGGWGNRRDEDGGGRAGAAGLAGAW</sequence>
<reference evidence="2" key="2">
    <citation type="submission" date="2008-12" db="EMBL/GenBank/DDBJ databases">
        <title>Improved gene annotation of the rice (Oryza sativa) genomes.</title>
        <authorList>
            <person name="Wang J."/>
            <person name="Li R."/>
            <person name="Fan W."/>
            <person name="Huang Q."/>
            <person name="Zhang J."/>
            <person name="Zhou Y."/>
            <person name="Hu Y."/>
            <person name="Zi S."/>
            <person name="Li J."/>
            <person name="Ni P."/>
            <person name="Zheng H."/>
            <person name="Zhang Y."/>
            <person name="Zhao M."/>
            <person name="Hao Q."/>
            <person name="McDermott J."/>
            <person name="Samudrala R."/>
            <person name="Kristiansen K."/>
            <person name="Wong G.K.-S."/>
        </authorList>
    </citation>
    <scope>NUCLEOTIDE SEQUENCE</scope>
</reference>
<organism evidence="2">
    <name type="scientific">Oryza sativa subsp. japonica</name>
    <name type="common">Rice</name>
    <dbReference type="NCBI Taxonomy" id="39947"/>
    <lineage>
        <taxon>Eukaryota</taxon>
        <taxon>Viridiplantae</taxon>
        <taxon>Streptophyta</taxon>
        <taxon>Embryophyta</taxon>
        <taxon>Tracheophyta</taxon>
        <taxon>Spermatophyta</taxon>
        <taxon>Magnoliopsida</taxon>
        <taxon>Liliopsida</taxon>
        <taxon>Poales</taxon>
        <taxon>Poaceae</taxon>
        <taxon>BOP clade</taxon>
        <taxon>Oryzoideae</taxon>
        <taxon>Oryzeae</taxon>
        <taxon>Oryzinae</taxon>
        <taxon>Oryza</taxon>
        <taxon>Oryza sativa</taxon>
    </lineage>
</organism>
<dbReference type="AlphaFoldDB" id="B9FIJ5"/>
<dbReference type="Proteomes" id="UP000007752">
    <property type="component" value="Chromosome 5"/>
</dbReference>
<accession>B9FIJ5</accession>
<feature type="region of interest" description="Disordered" evidence="1">
    <location>
        <begin position="70"/>
        <end position="122"/>
    </location>
</feature>
<protein>
    <submittedName>
        <fullName evidence="2">Uncharacterized protein</fullName>
    </submittedName>
</protein>